<proteinExistence type="predicted"/>
<protein>
    <submittedName>
        <fullName evidence="2">Uncharacterized protein</fullName>
    </submittedName>
</protein>
<dbReference type="EMBL" id="PDNC01000002">
    <property type="protein sequence ID" value="PGH09985.1"/>
    <property type="molecule type" value="Genomic_DNA"/>
</dbReference>
<reference evidence="2 3" key="1">
    <citation type="submission" date="2017-10" db="EMBL/GenBank/DDBJ databases">
        <title>Comparative genomics in systemic dimorphic fungi from Ajellomycetaceae.</title>
        <authorList>
            <person name="Munoz J.F."/>
            <person name="Mcewen J.G."/>
            <person name="Clay O.K."/>
            <person name="Cuomo C.A."/>
        </authorList>
    </citation>
    <scope>NUCLEOTIDE SEQUENCE [LARGE SCALE GENOMIC DNA]</scope>
    <source>
        <strain evidence="2 3">UAMH130</strain>
    </source>
</reference>
<feature type="region of interest" description="Disordered" evidence="1">
    <location>
        <begin position="1"/>
        <end position="41"/>
    </location>
</feature>
<evidence type="ECO:0000256" key="1">
    <source>
        <dbReference type="SAM" id="MobiDB-lite"/>
    </source>
</evidence>
<dbReference type="Proteomes" id="UP000224080">
    <property type="component" value="Unassembled WGS sequence"/>
</dbReference>
<dbReference type="AlphaFoldDB" id="A0A2B7XM08"/>
<evidence type="ECO:0000313" key="3">
    <source>
        <dbReference type="Proteomes" id="UP000224080"/>
    </source>
</evidence>
<evidence type="ECO:0000313" key="2">
    <source>
        <dbReference type="EMBL" id="PGH09985.1"/>
    </source>
</evidence>
<keyword evidence="3" id="KW-1185">Reference proteome</keyword>
<comment type="caution">
    <text evidence="2">The sequence shown here is derived from an EMBL/GenBank/DDBJ whole genome shotgun (WGS) entry which is preliminary data.</text>
</comment>
<gene>
    <name evidence="2" type="ORF">GX51_00251</name>
</gene>
<accession>A0A2B7XM08</accession>
<organism evidence="2 3">
    <name type="scientific">Blastomyces parvus</name>
    <dbReference type="NCBI Taxonomy" id="2060905"/>
    <lineage>
        <taxon>Eukaryota</taxon>
        <taxon>Fungi</taxon>
        <taxon>Dikarya</taxon>
        <taxon>Ascomycota</taxon>
        <taxon>Pezizomycotina</taxon>
        <taxon>Eurotiomycetes</taxon>
        <taxon>Eurotiomycetidae</taxon>
        <taxon>Onygenales</taxon>
        <taxon>Ajellomycetaceae</taxon>
        <taxon>Blastomyces</taxon>
    </lineage>
</organism>
<name>A0A2B7XM08_9EURO</name>
<sequence length="116" mass="12308">MGWVECKVHNNPIGPKLPQKDQVQSDDADPAGKNDGNQSAPRLARAGLRLWAGNGESASCSYLRLAAGASRFRIRTSSSLREACPQGGGPCMEMPPQRGVPITLDSSSPGLKQEYG</sequence>
<feature type="region of interest" description="Disordered" evidence="1">
    <location>
        <begin position="84"/>
        <end position="116"/>
    </location>
</feature>